<evidence type="ECO:0000256" key="10">
    <source>
        <dbReference type="ARBA" id="ARBA00023228"/>
    </source>
</evidence>
<keyword evidence="6 16" id="KW-1133">Transmembrane helix</keyword>
<keyword evidence="3 14" id="KW-0812">Transmembrane</keyword>
<dbReference type="Pfam" id="PF01299">
    <property type="entry name" value="Lamp2-like_luminal"/>
    <property type="match status" value="2"/>
</dbReference>
<gene>
    <name evidence="19" type="ORF">HHUSO_G10866</name>
</gene>
<evidence type="ECO:0000256" key="12">
    <source>
        <dbReference type="ARBA" id="ARBA00060404"/>
    </source>
</evidence>
<dbReference type="InterPro" id="IPR048524">
    <property type="entry name" value="Lamp2-like_TM"/>
</dbReference>
<feature type="domain" description="Lysosome-associated membrane glycoprotein 2-like transmembrane" evidence="18">
    <location>
        <begin position="381"/>
        <end position="412"/>
    </location>
</feature>
<comment type="similarity">
    <text evidence="14">Belongs to the LAMP family.</text>
</comment>
<dbReference type="PRINTS" id="PR00336">
    <property type="entry name" value="LYSASSOCTDMP"/>
</dbReference>
<reference evidence="19 20" key="1">
    <citation type="submission" date="2021-05" db="EMBL/GenBank/DDBJ databases">
        <authorList>
            <person name="Zahm M."/>
            <person name="Klopp C."/>
            <person name="Cabau C."/>
            <person name="Kuhl H."/>
            <person name="Suciu R."/>
            <person name="Ciorpac M."/>
            <person name="Holostenco D."/>
            <person name="Gessner J."/>
            <person name="Wuertz S."/>
            <person name="Hohne C."/>
            <person name="Stock M."/>
            <person name="Gislard M."/>
            <person name="Lluch J."/>
            <person name="Milhes M."/>
            <person name="Lampietro C."/>
            <person name="Lopez Roques C."/>
            <person name="Donnadieu C."/>
            <person name="Du K."/>
            <person name="Schartl M."/>
            <person name="Guiguen Y."/>
        </authorList>
    </citation>
    <scope>NUCLEOTIDE SEQUENCE [LARGE SCALE GENOMIC DNA]</scope>
    <source>
        <strain evidence="19">Hh-F2</strain>
        <tissue evidence="19">Blood</tissue>
    </source>
</reference>
<dbReference type="InterPro" id="IPR018134">
    <property type="entry name" value="LAMP_CS"/>
</dbReference>
<comment type="caution">
    <text evidence="19">The sequence shown here is derived from an EMBL/GenBank/DDBJ whole genome shotgun (WGS) entry which is preliminary data.</text>
</comment>
<proteinExistence type="inferred from homology"/>
<feature type="region of interest" description="Disordered" evidence="15">
    <location>
        <begin position="198"/>
        <end position="228"/>
    </location>
</feature>
<dbReference type="CDD" id="cd12087">
    <property type="entry name" value="TM_EGFR-like"/>
    <property type="match status" value="1"/>
</dbReference>
<evidence type="ECO:0000256" key="16">
    <source>
        <dbReference type="SAM" id="Phobius"/>
    </source>
</evidence>
<evidence type="ECO:0000256" key="9">
    <source>
        <dbReference type="ARBA" id="ARBA00023180"/>
    </source>
</evidence>
<keyword evidence="2" id="KW-1003">Cell membrane</keyword>
<evidence type="ECO:0000256" key="5">
    <source>
        <dbReference type="ARBA" id="ARBA00022753"/>
    </source>
</evidence>
<feature type="disulfide bond" evidence="14">
    <location>
        <begin position="44"/>
        <end position="83"/>
    </location>
</feature>
<comment type="caution">
    <text evidence="14">Lacks conserved residue(s) required for the propagation of feature annotation.</text>
</comment>
<feature type="compositionally biased region" description="Low complexity" evidence="15">
    <location>
        <begin position="200"/>
        <end position="228"/>
    </location>
</feature>
<accession>A0ABR0ZRT8</accession>
<dbReference type="PROSITE" id="PS51407">
    <property type="entry name" value="LAMP_3"/>
    <property type="match status" value="1"/>
</dbReference>
<keyword evidence="5" id="KW-0967">Endosome</keyword>
<dbReference type="PROSITE" id="PS00310">
    <property type="entry name" value="LAMP_1"/>
    <property type="match status" value="2"/>
</dbReference>
<keyword evidence="8 14" id="KW-1015">Disulfide bond</keyword>
<feature type="domain" description="Lysosome-associated membrane glycoprotein 2-like luminal" evidence="17">
    <location>
        <begin position="227"/>
        <end position="361"/>
    </location>
</feature>
<feature type="disulfide bond" evidence="14">
    <location>
        <begin position="158"/>
        <end position="194"/>
    </location>
</feature>
<feature type="disulfide bond" evidence="14">
    <location>
        <begin position="335"/>
        <end position="372"/>
    </location>
</feature>
<evidence type="ECO:0000313" key="19">
    <source>
        <dbReference type="EMBL" id="KAK6487120.1"/>
    </source>
</evidence>
<evidence type="ECO:0000259" key="17">
    <source>
        <dbReference type="Pfam" id="PF01299"/>
    </source>
</evidence>
<evidence type="ECO:0000256" key="8">
    <source>
        <dbReference type="ARBA" id="ARBA00023157"/>
    </source>
</evidence>
<evidence type="ECO:0000256" key="13">
    <source>
        <dbReference type="ARBA" id="ARBA00074383"/>
    </source>
</evidence>
<feature type="domain" description="Lysosome-associated membrane glycoprotein 2-like luminal" evidence="17">
    <location>
        <begin position="35"/>
        <end position="181"/>
    </location>
</feature>
<name>A0ABR0ZRT8_HUSHU</name>
<keyword evidence="7 14" id="KW-0472">Membrane</keyword>
<dbReference type="Gene3D" id="2.40.160.110">
    <property type="match status" value="2"/>
</dbReference>
<evidence type="ECO:0000256" key="11">
    <source>
        <dbReference type="ARBA" id="ARBA00037817"/>
    </source>
</evidence>
<dbReference type="InterPro" id="IPR002000">
    <property type="entry name" value="Lysosome-assoc_membr_glycop"/>
</dbReference>
<dbReference type="PROSITE" id="PS00311">
    <property type="entry name" value="LAMP_2"/>
    <property type="match status" value="1"/>
</dbReference>
<keyword evidence="4" id="KW-0732">Signal</keyword>
<evidence type="ECO:0000256" key="14">
    <source>
        <dbReference type="PROSITE-ProRule" id="PRU00740"/>
    </source>
</evidence>
<dbReference type="InterPro" id="IPR048528">
    <property type="entry name" value="Lamp2-like_luminal"/>
</dbReference>
<dbReference type="EMBL" id="JAHFZB010000008">
    <property type="protein sequence ID" value="KAK6487120.1"/>
    <property type="molecule type" value="Genomic_DNA"/>
</dbReference>
<sequence length="414" mass="43792">MSLSLMHSNKQLLFAGVALLISILGCLTPVFAVAFEVKNGNNTCIMAELSANISVKYTMADKQMNTVLVALPDSATVDNSSTCGNDTVAPLLVVRFGDGHSLSLNFSRNASDYQVDTLSVTLNLSDSAVFVNSSTKAPMTVSSSSTGIKASLNTSYRCMSATHVTLTDVNVTFSNMRVEAYLPAANFSKEATVCNADISTSTPAPKTTPVTTATTAPPAPTTAPTNPTAGIYNVTKSNETCLLAKMALQLNITYQNKTTVFNINPLTTVAGGACDTNSSTLILRDGSTNLTFMFMLNDTKKFYLSGIAVATSGGFIADNKNLTYLRGTLGRSYMCSAEQTLTVTSVFSINAFHLQVQPFGVSSGKFGTAEDCQLDEDNMLIPIIVGAALAGLVLIVLIAYLIGRKRSHAGYQTI</sequence>
<evidence type="ECO:0000256" key="7">
    <source>
        <dbReference type="ARBA" id="ARBA00023136"/>
    </source>
</evidence>
<comment type="subcellular location">
    <subcellularLocation>
        <location evidence="1">Cell membrane</location>
        <topology evidence="1">Single-pass type I membrane protein</topology>
    </subcellularLocation>
    <subcellularLocation>
        <location evidence="12">Cytolytic granule membrane</location>
        <topology evidence="12">Single-pass type I membrane protein</topology>
    </subcellularLocation>
    <subcellularLocation>
        <location evidence="11">Late endosome membrane</location>
        <topology evidence="11">Single-pass type I membrane protein</topology>
    </subcellularLocation>
    <subcellularLocation>
        <location evidence="14">Lysosome membrane</location>
        <topology evidence="14">Single-pass type I membrane protein</topology>
    </subcellularLocation>
</comment>
<keyword evidence="9" id="KW-0325">Glycoprotein</keyword>
<evidence type="ECO:0000256" key="1">
    <source>
        <dbReference type="ARBA" id="ARBA00004251"/>
    </source>
</evidence>
<dbReference type="PANTHER" id="PTHR11506:SF27">
    <property type="entry name" value="LYSOSOME-ASSOCIATED MEMBRANE GLYCOPROTEIN 1"/>
    <property type="match status" value="1"/>
</dbReference>
<dbReference type="PANTHER" id="PTHR11506">
    <property type="entry name" value="LYSOSOME-ASSOCIATED MEMBRANE GLYCOPROTEIN"/>
    <property type="match status" value="1"/>
</dbReference>
<feature type="transmembrane region" description="Helical" evidence="16">
    <location>
        <begin position="379"/>
        <end position="402"/>
    </location>
</feature>
<evidence type="ECO:0000256" key="15">
    <source>
        <dbReference type="SAM" id="MobiDB-lite"/>
    </source>
</evidence>
<evidence type="ECO:0000313" key="20">
    <source>
        <dbReference type="Proteomes" id="UP001369086"/>
    </source>
</evidence>
<evidence type="ECO:0000256" key="6">
    <source>
        <dbReference type="ARBA" id="ARBA00022989"/>
    </source>
</evidence>
<organism evidence="19 20">
    <name type="scientific">Huso huso</name>
    <name type="common">Beluga</name>
    <name type="synonym">Acipenser huso</name>
    <dbReference type="NCBI Taxonomy" id="61971"/>
    <lineage>
        <taxon>Eukaryota</taxon>
        <taxon>Metazoa</taxon>
        <taxon>Chordata</taxon>
        <taxon>Craniata</taxon>
        <taxon>Vertebrata</taxon>
        <taxon>Euteleostomi</taxon>
        <taxon>Actinopterygii</taxon>
        <taxon>Chondrostei</taxon>
        <taxon>Acipenseriformes</taxon>
        <taxon>Acipenseridae</taxon>
        <taxon>Huso</taxon>
    </lineage>
</organism>
<dbReference type="Proteomes" id="UP001369086">
    <property type="component" value="Unassembled WGS sequence"/>
</dbReference>
<evidence type="ECO:0000259" key="18">
    <source>
        <dbReference type="Pfam" id="PF21222"/>
    </source>
</evidence>
<evidence type="ECO:0000256" key="3">
    <source>
        <dbReference type="ARBA" id="ARBA00022692"/>
    </source>
</evidence>
<evidence type="ECO:0000256" key="2">
    <source>
        <dbReference type="ARBA" id="ARBA00022475"/>
    </source>
</evidence>
<keyword evidence="20" id="KW-1185">Reference proteome</keyword>
<dbReference type="Pfam" id="PF21222">
    <property type="entry name" value="Lamp2_2nd"/>
    <property type="match status" value="1"/>
</dbReference>
<evidence type="ECO:0000256" key="4">
    <source>
        <dbReference type="ARBA" id="ARBA00022729"/>
    </source>
</evidence>
<protein>
    <recommendedName>
        <fullName evidence="13">Lysosome-associated membrane glycoprotein 1</fullName>
    </recommendedName>
</protein>
<keyword evidence="10 14" id="KW-0458">Lysosome</keyword>